<dbReference type="Pfam" id="PF00899">
    <property type="entry name" value="ThiF"/>
    <property type="match status" value="1"/>
</dbReference>
<name>C3X5K9_9BURK</name>
<dbReference type="InterPro" id="IPR035985">
    <property type="entry name" value="Ubiquitin-activating_enz"/>
</dbReference>
<dbReference type="InterPro" id="IPR000594">
    <property type="entry name" value="ThiF_NAD_FAD-bd"/>
</dbReference>
<dbReference type="AlphaFoldDB" id="C3X5K9"/>
<dbReference type="GO" id="GO:0004792">
    <property type="term" value="F:thiosulfate-cyanide sulfurtransferase activity"/>
    <property type="evidence" value="ECO:0007669"/>
    <property type="project" value="TreeGrafter"/>
</dbReference>
<reference evidence="3" key="1">
    <citation type="submission" date="2011-10" db="EMBL/GenBank/DDBJ databases">
        <title>The Genome Sequence of Oxalobacter formigenes HOxBLS.</title>
        <authorList>
            <consortium name="The Broad Institute Genome Sequencing Platform"/>
            <person name="Earl A."/>
            <person name="Ward D."/>
            <person name="Feldgarden M."/>
            <person name="Gevers D."/>
            <person name="Allison M.J."/>
            <person name="Humphrey S."/>
            <person name="Young S.K."/>
            <person name="Zeng Q."/>
            <person name="Gargeya S."/>
            <person name="Fitzgerald M."/>
            <person name="Haas B."/>
            <person name="Abouelleil A."/>
            <person name="Alvarado L."/>
            <person name="Arachchi H.M."/>
            <person name="Berlin A."/>
            <person name="Brown A."/>
            <person name="Chapman S.B."/>
            <person name="Chen Z."/>
            <person name="Dunbar C."/>
            <person name="Freedman E."/>
            <person name="Gearin G."/>
            <person name="Goldberg J."/>
            <person name="Griggs A."/>
            <person name="Gujja S."/>
            <person name="Heiman D."/>
            <person name="Howarth C."/>
            <person name="Larson L."/>
            <person name="Lui A."/>
            <person name="MacDonald P.J.P."/>
            <person name="Montmayeur A."/>
            <person name="Murphy C."/>
            <person name="Neiman D."/>
            <person name="Pearson M."/>
            <person name="Priest M."/>
            <person name="Roberts A."/>
            <person name="Saif S."/>
            <person name="Shea T."/>
            <person name="Shenoy N."/>
            <person name="Sisk P."/>
            <person name="Stolte C."/>
            <person name="Sykes S."/>
            <person name="Wortman J."/>
            <person name="Nusbaum C."/>
            <person name="Birren B."/>
        </authorList>
    </citation>
    <scope>NUCLEOTIDE SEQUENCE [LARGE SCALE GENOMIC DNA]</scope>
    <source>
        <strain evidence="3">HOxBLS</strain>
    </source>
</reference>
<dbReference type="SUPFAM" id="SSF69572">
    <property type="entry name" value="Activating enzymes of the ubiquitin-like proteins"/>
    <property type="match status" value="1"/>
</dbReference>
<dbReference type="GO" id="GO:0016779">
    <property type="term" value="F:nucleotidyltransferase activity"/>
    <property type="evidence" value="ECO:0007669"/>
    <property type="project" value="TreeGrafter"/>
</dbReference>
<dbReference type="NCBIfam" id="NF004281">
    <property type="entry name" value="PRK05690.1"/>
    <property type="match status" value="1"/>
</dbReference>
<dbReference type="HOGENOM" id="CLU_013325_10_3_4"/>
<dbReference type="GO" id="GO:0008641">
    <property type="term" value="F:ubiquitin-like modifier activating enzyme activity"/>
    <property type="evidence" value="ECO:0007669"/>
    <property type="project" value="InterPro"/>
</dbReference>
<dbReference type="FunFam" id="3.40.50.720:FF:000080">
    <property type="entry name" value="Thiazole biosynthesis adenylyltransferase ThiF"/>
    <property type="match status" value="1"/>
</dbReference>
<comment type="caution">
    <text evidence="3">The sequence shown here is derived from an EMBL/GenBank/DDBJ whole genome shotgun (WGS) entry which is preliminary data.</text>
</comment>
<sequence>MMNDEQEQRYSRHILLGELGYEGQEKIARSHVLVIGAGGLGSPASLYLASGGCGKITLVDNDRVELTNLQRQILHTTDRIGMNKAESGKTTLERINPTIDIVTVTQRMDEDCLPALVETADVVLDCTDNFKTRLSINRTCMSQGKPLVSGAVVGFDGQISVYDPRRDNSPCYACLFPEDQHFEDIRAAQIGVFAPLVGIIGTMQAAETLKLASGIGQSLAGSLLILDALTMEWTKIGIERNPDCPVCSKRP</sequence>
<dbReference type="GO" id="GO:0008146">
    <property type="term" value="F:sulfotransferase activity"/>
    <property type="evidence" value="ECO:0007669"/>
    <property type="project" value="TreeGrafter"/>
</dbReference>
<dbReference type="Proteomes" id="UP000003973">
    <property type="component" value="Unassembled WGS sequence"/>
</dbReference>
<dbReference type="EMBL" id="ACDP02000002">
    <property type="protein sequence ID" value="EEO28495.1"/>
    <property type="molecule type" value="Genomic_DNA"/>
</dbReference>
<evidence type="ECO:0000256" key="1">
    <source>
        <dbReference type="ARBA" id="ARBA00009919"/>
    </source>
</evidence>
<gene>
    <name evidence="3" type="ORF">OFAG_01648</name>
</gene>
<organism evidence="3 4">
    <name type="scientific">Oxalobacter paraformigenes</name>
    <dbReference type="NCBI Taxonomy" id="556268"/>
    <lineage>
        <taxon>Bacteria</taxon>
        <taxon>Pseudomonadati</taxon>
        <taxon>Pseudomonadota</taxon>
        <taxon>Betaproteobacteria</taxon>
        <taxon>Burkholderiales</taxon>
        <taxon>Oxalobacteraceae</taxon>
        <taxon>Oxalobacter</taxon>
    </lineage>
</organism>
<dbReference type="GO" id="GO:0005829">
    <property type="term" value="C:cytosol"/>
    <property type="evidence" value="ECO:0007669"/>
    <property type="project" value="TreeGrafter"/>
</dbReference>
<proteinExistence type="inferred from homology"/>
<keyword evidence="4" id="KW-1185">Reference proteome</keyword>
<dbReference type="CDD" id="cd00757">
    <property type="entry name" value="ThiF_MoeB_HesA_family"/>
    <property type="match status" value="1"/>
</dbReference>
<feature type="domain" description="THIF-type NAD/FAD binding fold" evidence="2">
    <location>
        <begin position="10"/>
        <end position="246"/>
    </location>
</feature>
<protein>
    <recommendedName>
        <fullName evidence="2">THIF-type NAD/FAD binding fold domain-containing protein</fullName>
    </recommendedName>
</protein>
<evidence type="ECO:0000313" key="4">
    <source>
        <dbReference type="Proteomes" id="UP000003973"/>
    </source>
</evidence>
<dbReference type="PANTHER" id="PTHR10953">
    <property type="entry name" value="UBIQUITIN-ACTIVATING ENZYME E1"/>
    <property type="match status" value="1"/>
</dbReference>
<dbReference type="PANTHER" id="PTHR10953:SF102">
    <property type="entry name" value="ADENYLYLTRANSFERASE AND SULFURTRANSFERASE MOCS3"/>
    <property type="match status" value="1"/>
</dbReference>
<evidence type="ECO:0000259" key="2">
    <source>
        <dbReference type="Pfam" id="PF00899"/>
    </source>
</evidence>
<comment type="similarity">
    <text evidence="1">Belongs to the HesA/MoeB/ThiF family.</text>
</comment>
<dbReference type="eggNOG" id="COG0476">
    <property type="taxonomic scope" value="Bacteria"/>
</dbReference>
<dbReference type="Gene3D" id="3.40.50.720">
    <property type="entry name" value="NAD(P)-binding Rossmann-like Domain"/>
    <property type="match status" value="1"/>
</dbReference>
<evidence type="ECO:0000313" key="3">
    <source>
        <dbReference type="EMBL" id="EEO28495.1"/>
    </source>
</evidence>
<accession>C3X5K9</accession>
<dbReference type="InterPro" id="IPR045886">
    <property type="entry name" value="ThiF/MoeB/HesA"/>
</dbReference>